<dbReference type="InterPro" id="IPR013766">
    <property type="entry name" value="Thioredoxin_domain"/>
</dbReference>
<dbReference type="CDD" id="cd02968">
    <property type="entry name" value="SCO"/>
    <property type="match status" value="1"/>
</dbReference>
<dbReference type="InterPro" id="IPR036249">
    <property type="entry name" value="Thioredoxin-like_sf"/>
</dbReference>
<sequence>MPSRRTALLAAAILAIAAALGAYVLIATGSGRNSPAASATGIAAIGGPFTLTGTDGRTVTEADLRGKPTVIFFGFTFCPDVCPTTLAELSGLIEALGDTADRLNFVFVSVDWERDRPATMASYLSAFDPRIRGLTGTQTEIAQVAKAYRVFYERVPTDNGGYTIDHTASVFLMDAEGRFTGTLAYGEDPAVMLQKLRRLAGA</sequence>
<keyword evidence="2" id="KW-0186">Copper</keyword>
<comment type="caution">
    <text evidence="4">The sequence shown here is derived from an EMBL/GenBank/DDBJ whole genome shotgun (WGS) entry which is preliminary data.</text>
</comment>
<dbReference type="InterPro" id="IPR006311">
    <property type="entry name" value="TAT_signal"/>
</dbReference>
<dbReference type="Proteomes" id="UP001595528">
    <property type="component" value="Unassembled WGS sequence"/>
</dbReference>
<evidence type="ECO:0000313" key="5">
    <source>
        <dbReference type="Proteomes" id="UP001595528"/>
    </source>
</evidence>
<accession>A0ABV7L0T8</accession>
<proteinExistence type="inferred from homology"/>
<keyword evidence="5" id="KW-1185">Reference proteome</keyword>
<feature type="domain" description="Thioredoxin" evidence="3">
    <location>
        <begin position="40"/>
        <end position="201"/>
    </location>
</feature>
<organism evidence="4 5">
    <name type="scientific">Marinibaculum pumilum</name>
    <dbReference type="NCBI Taxonomy" id="1766165"/>
    <lineage>
        <taxon>Bacteria</taxon>
        <taxon>Pseudomonadati</taxon>
        <taxon>Pseudomonadota</taxon>
        <taxon>Alphaproteobacteria</taxon>
        <taxon>Rhodospirillales</taxon>
        <taxon>Rhodospirillaceae</taxon>
        <taxon>Marinibaculum</taxon>
    </lineage>
</organism>
<dbReference type="RefSeq" id="WP_379901091.1">
    <property type="nucleotide sequence ID" value="NZ_JBHRTR010000028.1"/>
</dbReference>
<dbReference type="Pfam" id="PF02630">
    <property type="entry name" value="SCO1-SenC"/>
    <property type="match status" value="1"/>
</dbReference>
<evidence type="ECO:0000259" key="3">
    <source>
        <dbReference type="PROSITE" id="PS51352"/>
    </source>
</evidence>
<gene>
    <name evidence="4" type="ORF">ACFOGJ_13225</name>
</gene>
<evidence type="ECO:0000256" key="1">
    <source>
        <dbReference type="ARBA" id="ARBA00010996"/>
    </source>
</evidence>
<dbReference type="PANTHER" id="PTHR12151:SF25">
    <property type="entry name" value="LINALOOL DEHYDRATASE_ISOMERASE DOMAIN-CONTAINING PROTEIN"/>
    <property type="match status" value="1"/>
</dbReference>
<comment type="similarity">
    <text evidence="1">Belongs to the SCO1/2 family.</text>
</comment>
<evidence type="ECO:0000313" key="4">
    <source>
        <dbReference type="EMBL" id="MFC3228200.1"/>
    </source>
</evidence>
<dbReference type="PROSITE" id="PS51352">
    <property type="entry name" value="THIOREDOXIN_2"/>
    <property type="match status" value="1"/>
</dbReference>
<dbReference type="Gene3D" id="3.40.30.10">
    <property type="entry name" value="Glutaredoxin"/>
    <property type="match status" value="1"/>
</dbReference>
<dbReference type="PROSITE" id="PS51318">
    <property type="entry name" value="TAT"/>
    <property type="match status" value="1"/>
</dbReference>
<evidence type="ECO:0000256" key="2">
    <source>
        <dbReference type="ARBA" id="ARBA00023008"/>
    </source>
</evidence>
<protein>
    <submittedName>
        <fullName evidence="4">SCO family protein</fullName>
    </submittedName>
</protein>
<dbReference type="InterPro" id="IPR003782">
    <property type="entry name" value="SCO1/SenC"/>
</dbReference>
<reference evidence="5" key="1">
    <citation type="journal article" date="2019" name="Int. J. Syst. Evol. Microbiol.">
        <title>The Global Catalogue of Microorganisms (GCM) 10K type strain sequencing project: providing services to taxonomists for standard genome sequencing and annotation.</title>
        <authorList>
            <consortium name="The Broad Institute Genomics Platform"/>
            <consortium name="The Broad Institute Genome Sequencing Center for Infectious Disease"/>
            <person name="Wu L."/>
            <person name="Ma J."/>
        </authorList>
    </citation>
    <scope>NUCLEOTIDE SEQUENCE [LARGE SCALE GENOMIC DNA]</scope>
    <source>
        <strain evidence="5">KCTC 42964</strain>
    </source>
</reference>
<dbReference type="SUPFAM" id="SSF52833">
    <property type="entry name" value="Thioredoxin-like"/>
    <property type="match status" value="1"/>
</dbReference>
<dbReference type="EMBL" id="JBHRTR010000028">
    <property type="protein sequence ID" value="MFC3228200.1"/>
    <property type="molecule type" value="Genomic_DNA"/>
</dbReference>
<dbReference type="PANTHER" id="PTHR12151">
    <property type="entry name" value="ELECTRON TRANSPORT PROTIN SCO1/SENC FAMILY MEMBER"/>
    <property type="match status" value="1"/>
</dbReference>
<name>A0ABV7L0T8_9PROT</name>